<keyword evidence="1" id="KW-0472">Membrane</keyword>
<keyword evidence="3" id="KW-1185">Reference proteome</keyword>
<dbReference type="RefSeq" id="WP_164322095.1">
    <property type="nucleotide sequence ID" value="NZ_BMNG01000032.1"/>
</dbReference>
<reference evidence="3" key="1">
    <citation type="journal article" date="2019" name="Int. J. Syst. Evol. Microbiol.">
        <title>The Global Catalogue of Microorganisms (GCM) 10K type strain sequencing project: providing services to taxonomists for standard genome sequencing and annotation.</title>
        <authorList>
            <consortium name="The Broad Institute Genomics Platform"/>
            <consortium name="The Broad Institute Genome Sequencing Center for Infectious Disease"/>
            <person name="Wu L."/>
            <person name="Ma J."/>
        </authorList>
    </citation>
    <scope>NUCLEOTIDE SEQUENCE [LARGE SCALE GENOMIC DNA]</scope>
    <source>
        <strain evidence="3">CGMCC 4.7349</strain>
    </source>
</reference>
<evidence type="ECO:0000313" key="3">
    <source>
        <dbReference type="Proteomes" id="UP000656881"/>
    </source>
</evidence>
<accession>A0ABQ2MYX3</accession>
<dbReference type="Proteomes" id="UP000656881">
    <property type="component" value="Unassembled WGS sequence"/>
</dbReference>
<sequence>MREIIAIIGWIVGVQGALGLAGRLFGDDPWGLVQKWWDVPPAGYVVLLVVGAGLAFYGEQGKARARRS</sequence>
<keyword evidence="1" id="KW-0812">Transmembrane</keyword>
<name>A0ABQ2MYX3_9ACTN</name>
<evidence type="ECO:0008006" key="4">
    <source>
        <dbReference type="Google" id="ProtNLM"/>
    </source>
</evidence>
<keyword evidence="1" id="KW-1133">Transmembrane helix</keyword>
<comment type="caution">
    <text evidence="2">The sequence shown here is derived from an EMBL/GenBank/DDBJ whole genome shotgun (WGS) entry which is preliminary data.</text>
</comment>
<feature type="transmembrane region" description="Helical" evidence="1">
    <location>
        <begin position="42"/>
        <end position="58"/>
    </location>
</feature>
<protein>
    <recommendedName>
        <fullName evidence="4">DUF3995 domain-containing protein</fullName>
    </recommendedName>
</protein>
<gene>
    <name evidence="2" type="ORF">GCM10012286_83080</name>
</gene>
<evidence type="ECO:0000313" key="2">
    <source>
        <dbReference type="EMBL" id="GGO60056.1"/>
    </source>
</evidence>
<proteinExistence type="predicted"/>
<evidence type="ECO:0000256" key="1">
    <source>
        <dbReference type="SAM" id="Phobius"/>
    </source>
</evidence>
<dbReference type="EMBL" id="BMNG01000032">
    <property type="protein sequence ID" value="GGO60056.1"/>
    <property type="molecule type" value="Genomic_DNA"/>
</dbReference>
<organism evidence="2 3">
    <name type="scientific">Streptomyces lasiicapitis</name>
    <dbReference type="NCBI Taxonomy" id="1923961"/>
    <lineage>
        <taxon>Bacteria</taxon>
        <taxon>Bacillati</taxon>
        <taxon>Actinomycetota</taxon>
        <taxon>Actinomycetes</taxon>
        <taxon>Kitasatosporales</taxon>
        <taxon>Streptomycetaceae</taxon>
        <taxon>Streptomyces</taxon>
    </lineage>
</organism>